<reference evidence="2 3" key="1">
    <citation type="submission" date="2017-08" db="EMBL/GenBank/DDBJ databases">
        <title>Fine stratification of microbial communities through a metagenomic profile of the photic zone.</title>
        <authorList>
            <person name="Haro-Moreno J.M."/>
            <person name="Lopez-Perez M."/>
            <person name="De La Torre J."/>
            <person name="Picazo A."/>
            <person name="Camacho A."/>
            <person name="Rodriguez-Valera F."/>
        </authorList>
    </citation>
    <scope>NUCLEOTIDE SEQUENCE [LARGE SCALE GENOMIC DNA]</scope>
    <source>
        <strain evidence="2">MED-G24</strain>
    </source>
</reference>
<feature type="transmembrane region" description="Helical" evidence="1">
    <location>
        <begin position="61"/>
        <end position="79"/>
    </location>
</feature>
<feature type="transmembrane region" description="Helical" evidence="1">
    <location>
        <begin position="160"/>
        <end position="180"/>
    </location>
</feature>
<sequence>MSSFAQNWRGRFRFLRHAWTVMAGSRYWALPVLPLFWLVVQKVYLIINDLSYLPEEVQGPLIAAPLTAIGLFLGMRIIAGEIDDRSLEVAYTVPGGPERLWLIKLGAAMIMLISAEIFLALGVWLFFTPFPPGALYGALQASTFYLLLSMALGTLFRGEAAGAIVTLGVLGLNGLLTQFGDNQIRISPFFNPYTFTTGNSNQYTSAEEILAWTIQNRMGMLLAMAAIAALAFMRANRRETMLEGS</sequence>
<keyword evidence="1" id="KW-0472">Membrane</keyword>
<gene>
    <name evidence="2" type="ORF">CNE99_07800</name>
</gene>
<evidence type="ECO:0000256" key="1">
    <source>
        <dbReference type="SAM" id="Phobius"/>
    </source>
</evidence>
<evidence type="ECO:0000313" key="2">
    <source>
        <dbReference type="EMBL" id="PDH37790.1"/>
    </source>
</evidence>
<evidence type="ECO:0000313" key="3">
    <source>
        <dbReference type="Proteomes" id="UP000219327"/>
    </source>
</evidence>
<keyword evidence="1" id="KW-1133">Transmembrane helix</keyword>
<comment type="caution">
    <text evidence="2">The sequence shown here is derived from an EMBL/GenBank/DDBJ whole genome shotgun (WGS) entry which is preliminary data.</text>
</comment>
<keyword evidence="1" id="KW-0812">Transmembrane</keyword>
<proteinExistence type="predicted"/>
<protein>
    <submittedName>
        <fullName evidence="2">Uncharacterized protein</fullName>
    </submittedName>
</protein>
<feature type="transmembrane region" description="Helical" evidence="1">
    <location>
        <begin position="133"/>
        <end position="153"/>
    </location>
</feature>
<name>A0A2A5WMM6_9GAMM</name>
<feature type="transmembrane region" description="Helical" evidence="1">
    <location>
        <begin position="100"/>
        <end position="127"/>
    </location>
</feature>
<dbReference type="AlphaFoldDB" id="A0A2A5WMM6"/>
<feature type="transmembrane region" description="Helical" evidence="1">
    <location>
        <begin position="209"/>
        <end position="232"/>
    </location>
</feature>
<dbReference type="Proteomes" id="UP000219327">
    <property type="component" value="Unassembled WGS sequence"/>
</dbReference>
<accession>A0A2A5WMM6</accession>
<dbReference type="EMBL" id="NTKD01000044">
    <property type="protein sequence ID" value="PDH37790.1"/>
    <property type="molecule type" value="Genomic_DNA"/>
</dbReference>
<organism evidence="2 3">
    <name type="scientific">OM182 bacterium MED-G24</name>
    <dbReference type="NCBI Taxonomy" id="1986255"/>
    <lineage>
        <taxon>Bacteria</taxon>
        <taxon>Pseudomonadati</taxon>
        <taxon>Pseudomonadota</taxon>
        <taxon>Gammaproteobacteria</taxon>
        <taxon>OMG group</taxon>
        <taxon>OM182 clade</taxon>
    </lineage>
</organism>